<comment type="caution">
    <text evidence="3">The sequence shown here is derived from an EMBL/GenBank/DDBJ whole genome shotgun (WGS) entry which is preliminary data.</text>
</comment>
<protein>
    <submittedName>
        <fullName evidence="3">Regulator of nucleoside diphosphate kinase</fullName>
    </submittedName>
</protein>
<accession>A0A7X0ITR3</accession>
<evidence type="ECO:0000259" key="2">
    <source>
        <dbReference type="Pfam" id="PF14760"/>
    </source>
</evidence>
<dbReference type="GO" id="GO:0006354">
    <property type="term" value="P:DNA-templated transcription elongation"/>
    <property type="evidence" value="ECO:0007669"/>
    <property type="project" value="TreeGrafter"/>
</dbReference>
<keyword evidence="3" id="KW-0808">Transferase</keyword>
<dbReference type="GO" id="GO:0070063">
    <property type="term" value="F:RNA polymerase binding"/>
    <property type="evidence" value="ECO:0007669"/>
    <property type="project" value="InterPro"/>
</dbReference>
<gene>
    <name evidence="3" type="ORF">GGD46_004159</name>
</gene>
<dbReference type="NCBIfam" id="NF004396">
    <property type="entry name" value="PRK05753.1"/>
    <property type="match status" value="1"/>
</dbReference>
<dbReference type="InterPro" id="IPR029462">
    <property type="entry name" value="Rnk_N"/>
</dbReference>
<dbReference type="GO" id="GO:0032784">
    <property type="term" value="P:regulation of DNA-templated transcription elongation"/>
    <property type="evidence" value="ECO:0007669"/>
    <property type="project" value="InterPro"/>
</dbReference>
<dbReference type="SUPFAM" id="SSF54534">
    <property type="entry name" value="FKBP-like"/>
    <property type="match status" value="1"/>
</dbReference>
<dbReference type="PANTHER" id="PTHR30437:SF5">
    <property type="entry name" value="REGULATOR OF NUCLEOSIDE DIPHOSPHATE KINASE"/>
    <property type="match status" value="1"/>
</dbReference>
<dbReference type="InterPro" id="IPR036953">
    <property type="entry name" value="GreA/GreB_C_sf"/>
</dbReference>
<dbReference type="AlphaFoldDB" id="A0A7X0ITR3"/>
<evidence type="ECO:0000313" key="4">
    <source>
        <dbReference type="Proteomes" id="UP000565576"/>
    </source>
</evidence>
<dbReference type="InterPro" id="IPR023459">
    <property type="entry name" value="Tscrpt_elong_fac_GreA/B_fam"/>
</dbReference>
<organism evidence="3 4">
    <name type="scientific">Rhizobium lusitanum</name>
    <dbReference type="NCBI Taxonomy" id="293958"/>
    <lineage>
        <taxon>Bacteria</taxon>
        <taxon>Pseudomonadati</taxon>
        <taxon>Pseudomonadota</taxon>
        <taxon>Alphaproteobacteria</taxon>
        <taxon>Hyphomicrobiales</taxon>
        <taxon>Rhizobiaceae</taxon>
        <taxon>Rhizobium/Agrobacterium group</taxon>
        <taxon>Rhizobium</taxon>
    </lineage>
</organism>
<dbReference type="GO" id="GO:0003677">
    <property type="term" value="F:DNA binding"/>
    <property type="evidence" value="ECO:0007669"/>
    <property type="project" value="InterPro"/>
</dbReference>
<dbReference type="EMBL" id="JACHBG010000010">
    <property type="protein sequence ID" value="MBB6486860.1"/>
    <property type="molecule type" value="Genomic_DNA"/>
</dbReference>
<dbReference type="Gene3D" id="3.10.50.30">
    <property type="entry name" value="Transcription elongation factor, GreA/GreB, C-terminal domain"/>
    <property type="match status" value="1"/>
</dbReference>
<dbReference type="GO" id="GO:0016301">
    <property type="term" value="F:kinase activity"/>
    <property type="evidence" value="ECO:0007669"/>
    <property type="project" value="UniProtKB-KW"/>
</dbReference>
<name>A0A7X0ITR3_9HYPH</name>
<sequence length="132" mass="14098">MNDTANAVGKPPIIVRSADYARLIALAQASMDRETVVGDELMAELERASVMVDESAVRQTVQMGSTATYTTANGEARTVTLVYPGEADIEENKVSILTPIGVALLGLSKGQTINWIARDGHVRVLSIIDVGR</sequence>
<evidence type="ECO:0000313" key="3">
    <source>
        <dbReference type="EMBL" id="MBB6486860.1"/>
    </source>
</evidence>
<proteinExistence type="predicted"/>
<dbReference type="InterPro" id="IPR001437">
    <property type="entry name" value="Tscrpt_elong_fac_GreA/B_C"/>
</dbReference>
<dbReference type="Proteomes" id="UP000565576">
    <property type="component" value="Unassembled WGS sequence"/>
</dbReference>
<dbReference type="Gene3D" id="1.10.286.20">
    <property type="match status" value="1"/>
</dbReference>
<dbReference type="RefSeq" id="WP_313206319.1">
    <property type="nucleotide sequence ID" value="NZ_JACHBG010000010.1"/>
</dbReference>
<dbReference type="Pfam" id="PF01272">
    <property type="entry name" value="GreA_GreB"/>
    <property type="match status" value="1"/>
</dbReference>
<feature type="domain" description="Regulator of nucleoside diphosphate kinase N-terminal" evidence="2">
    <location>
        <begin position="11"/>
        <end position="50"/>
    </location>
</feature>
<dbReference type="Pfam" id="PF14760">
    <property type="entry name" value="Rnk_N"/>
    <property type="match status" value="1"/>
</dbReference>
<dbReference type="PANTHER" id="PTHR30437">
    <property type="entry name" value="TRANSCRIPTION ELONGATION FACTOR GREA"/>
    <property type="match status" value="1"/>
</dbReference>
<evidence type="ECO:0000259" key="1">
    <source>
        <dbReference type="Pfam" id="PF01272"/>
    </source>
</evidence>
<feature type="domain" description="Transcription elongation factor GreA/GreB C-terminal" evidence="1">
    <location>
        <begin position="59"/>
        <end position="130"/>
    </location>
</feature>
<keyword evidence="3" id="KW-0418">Kinase</keyword>
<reference evidence="3 4" key="1">
    <citation type="submission" date="2020-08" db="EMBL/GenBank/DDBJ databases">
        <title>Genomic Encyclopedia of Type Strains, Phase IV (KMG-V): Genome sequencing to study the core and pangenomes of soil and plant-associated prokaryotes.</title>
        <authorList>
            <person name="Whitman W."/>
        </authorList>
    </citation>
    <scope>NUCLEOTIDE SEQUENCE [LARGE SCALE GENOMIC DNA]</scope>
    <source>
        <strain evidence="3 4">SEMIA 4060</strain>
    </source>
</reference>